<reference evidence="2" key="1">
    <citation type="submission" date="2017-08" db="EMBL/GenBank/DDBJ databases">
        <authorList>
            <person name="Grouzdev D.S."/>
            <person name="Gaisin V.A."/>
            <person name="Rysina M.S."/>
            <person name="Gorlenko V.M."/>
        </authorList>
    </citation>
    <scope>NUCLEOTIDE SEQUENCE [LARGE SCALE GENOMIC DNA]</scope>
    <source>
        <strain evidence="2">Kir15-3F</strain>
    </source>
</reference>
<dbReference type="Proteomes" id="UP000220527">
    <property type="component" value="Unassembled WGS sequence"/>
</dbReference>
<proteinExistence type="predicted"/>
<sequence length="119" mass="13924">MWDAEKQHHFDQLRQRALTETLSGEEARELEEMLAALEAVEQSYLAPALARMDVDLHQREEQLTMLQTRNEELALLAQQHAQLLSEAKKWLDSFEQRRLILQDRYTRLTQPLAPSKARG</sequence>
<dbReference type="AlphaFoldDB" id="A0A2A6REE8"/>
<protein>
    <submittedName>
        <fullName evidence="1">Uncharacterized protein</fullName>
    </submittedName>
</protein>
<evidence type="ECO:0000313" key="1">
    <source>
        <dbReference type="EMBL" id="PDW01484.1"/>
    </source>
</evidence>
<comment type="caution">
    <text evidence="1">The sequence shown here is derived from an EMBL/GenBank/DDBJ whole genome shotgun (WGS) entry which is preliminary data.</text>
</comment>
<accession>A0A2A6REE8</accession>
<dbReference type="EMBL" id="NQWI01000136">
    <property type="protein sequence ID" value="PDW01484.1"/>
    <property type="molecule type" value="Genomic_DNA"/>
</dbReference>
<gene>
    <name evidence="1" type="ORF">CJ255_18950</name>
</gene>
<organism evidence="1 2">
    <name type="scientific">Candidatus Viridilinea mediisalina</name>
    <dbReference type="NCBI Taxonomy" id="2024553"/>
    <lineage>
        <taxon>Bacteria</taxon>
        <taxon>Bacillati</taxon>
        <taxon>Chloroflexota</taxon>
        <taxon>Chloroflexia</taxon>
        <taxon>Chloroflexales</taxon>
        <taxon>Chloroflexineae</taxon>
        <taxon>Oscillochloridaceae</taxon>
        <taxon>Candidatus Viridilinea</taxon>
    </lineage>
</organism>
<evidence type="ECO:0000313" key="2">
    <source>
        <dbReference type="Proteomes" id="UP000220527"/>
    </source>
</evidence>
<keyword evidence="2" id="KW-1185">Reference proteome</keyword>
<name>A0A2A6REE8_9CHLR</name>